<evidence type="ECO:0000313" key="6">
    <source>
        <dbReference type="Proteomes" id="UP000480185"/>
    </source>
</evidence>
<dbReference type="SUPFAM" id="SSF51735">
    <property type="entry name" value="NAD(P)-binding Rossmann-fold domains"/>
    <property type="match status" value="1"/>
</dbReference>
<evidence type="ECO:0000259" key="4">
    <source>
        <dbReference type="Pfam" id="PF22725"/>
    </source>
</evidence>
<reference evidence="5 6" key="1">
    <citation type="submission" date="2019-11" db="EMBL/GenBank/DDBJ databases">
        <authorList>
            <person name="Li J."/>
        </authorList>
    </citation>
    <scope>NUCLEOTIDE SEQUENCE [LARGE SCALE GENOMIC DNA]</scope>
    <source>
        <strain evidence="5 6">J4</strain>
    </source>
</reference>
<gene>
    <name evidence="5" type="ORF">GH754_14570</name>
</gene>
<dbReference type="Gene3D" id="3.40.50.720">
    <property type="entry name" value="NAD(P)-binding Rossmann-like Domain"/>
    <property type="match status" value="1"/>
</dbReference>
<comment type="caution">
    <text evidence="5">The sequence shown here is derived from an EMBL/GenBank/DDBJ whole genome shotgun (WGS) entry which is preliminary data.</text>
</comment>
<dbReference type="Pfam" id="PF22725">
    <property type="entry name" value="GFO_IDH_MocA_C3"/>
    <property type="match status" value="1"/>
</dbReference>
<dbReference type="OrthoDB" id="9815825at2"/>
<dbReference type="Gene3D" id="3.30.360.10">
    <property type="entry name" value="Dihydrodipicolinate Reductase, domain 2"/>
    <property type="match status" value="1"/>
</dbReference>
<dbReference type="PANTHER" id="PTHR22604">
    <property type="entry name" value="OXIDOREDUCTASES"/>
    <property type="match status" value="1"/>
</dbReference>
<keyword evidence="2" id="KW-0560">Oxidoreductase</keyword>
<dbReference type="Proteomes" id="UP000480185">
    <property type="component" value="Unassembled WGS sequence"/>
</dbReference>
<dbReference type="RefSeq" id="WP_153729395.1">
    <property type="nucleotide sequence ID" value="NZ_WJNH01000009.1"/>
</dbReference>
<dbReference type="InterPro" id="IPR055170">
    <property type="entry name" value="GFO_IDH_MocA-like_dom"/>
</dbReference>
<dbReference type="PANTHER" id="PTHR22604:SF105">
    <property type="entry name" value="TRANS-1,2-DIHYDROBENZENE-1,2-DIOL DEHYDROGENASE"/>
    <property type="match status" value="1"/>
</dbReference>
<dbReference type="InterPro" id="IPR050984">
    <property type="entry name" value="Gfo/Idh/MocA_domain"/>
</dbReference>
<sequence length="325" mass="36763">MPKIRFGILSTAGIAQSALIPATERAENAETVAIASSSGRAGEVAAKFDIPKVYESYEALLDDPEIDAVYIPLPNHLHMEWVKKAAEKGKHVLSEKPAALNVAETKELVNACKTNKVKYMEAFMYQFHSQHDRVKEIIASGEIGEVQLMRASFSFYMDYPEENIRMNPLMGGGCLYDIGSYCIHSIRNILEDEPENIFVKSEIDPNFGVDTTTLGMLEMKKGVKAMFDCSFNMPFRPQYEVVGTKGVISVPRAYRPDKHDHEGLVIVDKEGDVREERIVKDQYKEEVEHFAYAILNDTEPRYTGEDTIKNMQVIDWCYDLIKMNA</sequence>
<accession>A0A6G1X9D4</accession>
<protein>
    <submittedName>
        <fullName evidence="5">Gfo/Idh/MocA family oxidoreductase</fullName>
    </submittedName>
</protein>
<dbReference type="AlphaFoldDB" id="A0A6G1X9D4"/>
<evidence type="ECO:0000256" key="1">
    <source>
        <dbReference type="ARBA" id="ARBA00010928"/>
    </source>
</evidence>
<dbReference type="InterPro" id="IPR036291">
    <property type="entry name" value="NAD(P)-bd_dom_sf"/>
</dbReference>
<dbReference type="EMBL" id="WJNH01000009">
    <property type="protein sequence ID" value="MRG87515.1"/>
    <property type="molecule type" value="Genomic_DNA"/>
</dbReference>
<dbReference type="Pfam" id="PF01408">
    <property type="entry name" value="GFO_IDH_MocA"/>
    <property type="match status" value="1"/>
</dbReference>
<proteinExistence type="inferred from homology"/>
<dbReference type="GO" id="GO:0016491">
    <property type="term" value="F:oxidoreductase activity"/>
    <property type="evidence" value="ECO:0007669"/>
    <property type="project" value="UniProtKB-KW"/>
</dbReference>
<dbReference type="SUPFAM" id="SSF55347">
    <property type="entry name" value="Glyceraldehyde-3-phosphate dehydrogenase-like, C-terminal domain"/>
    <property type="match status" value="1"/>
</dbReference>
<feature type="domain" description="GFO/IDH/MocA-like oxidoreductase" evidence="4">
    <location>
        <begin position="133"/>
        <end position="248"/>
    </location>
</feature>
<keyword evidence="6" id="KW-1185">Reference proteome</keyword>
<dbReference type="InterPro" id="IPR000683">
    <property type="entry name" value="Gfo/Idh/MocA-like_OxRdtase_N"/>
</dbReference>
<name>A0A6G1X9D4_9BACI</name>
<feature type="domain" description="Gfo/Idh/MocA-like oxidoreductase N-terminal" evidence="3">
    <location>
        <begin position="4"/>
        <end position="122"/>
    </location>
</feature>
<comment type="similarity">
    <text evidence="1">Belongs to the Gfo/Idh/MocA family.</text>
</comment>
<evidence type="ECO:0000313" key="5">
    <source>
        <dbReference type="EMBL" id="MRG87515.1"/>
    </source>
</evidence>
<evidence type="ECO:0000259" key="3">
    <source>
        <dbReference type="Pfam" id="PF01408"/>
    </source>
</evidence>
<organism evidence="5 6">
    <name type="scientific">Salinibacillus xinjiangensis</name>
    <dbReference type="NCBI Taxonomy" id="1229268"/>
    <lineage>
        <taxon>Bacteria</taxon>
        <taxon>Bacillati</taxon>
        <taxon>Bacillota</taxon>
        <taxon>Bacilli</taxon>
        <taxon>Bacillales</taxon>
        <taxon>Bacillaceae</taxon>
        <taxon>Salinibacillus</taxon>
    </lineage>
</organism>
<evidence type="ECO:0000256" key="2">
    <source>
        <dbReference type="ARBA" id="ARBA00023002"/>
    </source>
</evidence>
<dbReference type="GO" id="GO:0000166">
    <property type="term" value="F:nucleotide binding"/>
    <property type="evidence" value="ECO:0007669"/>
    <property type="project" value="InterPro"/>
</dbReference>